<comment type="similarity">
    <text evidence="1">Belongs to the C/M/P thioester hydrolase family.</text>
</comment>
<reference evidence="6" key="1">
    <citation type="journal article" date="2019" name="Int. J. Syst. Evol. Microbiol.">
        <title>The Global Catalogue of Microorganisms (GCM) 10K type strain sequencing project: providing services to taxonomists for standard genome sequencing and annotation.</title>
        <authorList>
            <consortium name="The Broad Institute Genomics Platform"/>
            <consortium name="The Broad Institute Genome Sequencing Center for Infectious Disease"/>
            <person name="Wu L."/>
            <person name="Ma J."/>
        </authorList>
    </citation>
    <scope>NUCLEOTIDE SEQUENCE [LARGE SCALE GENOMIC DNA]</scope>
    <source>
        <strain evidence="6">KCTC 42087</strain>
    </source>
</reference>
<keyword evidence="2" id="KW-0378">Hydrolase</keyword>
<dbReference type="Proteomes" id="UP001596074">
    <property type="component" value="Unassembled WGS sequence"/>
</dbReference>
<evidence type="ECO:0000313" key="5">
    <source>
        <dbReference type="EMBL" id="MFC5747505.1"/>
    </source>
</evidence>
<evidence type="ECO:0000259" key="3">
    <source>
        <dbReference type="Pfam" id="PF13622"/>
    </source>
</evidence>
<dbReference type="InterPro" id="IPR042171">
    <property type="entry name" value="Acyl-CoA_hotdog"/>
</dbReference>
<keyword evidence="6" id="KW-1185">Reference proteome</keyword>
<dbReference type="InterPro" id="IPR049450">
    <property type="entry name" value="ACOT8-like_C"/>
</dbReference>
<name>A0ABW0ZW07_9ACTN</name>
<comment type="caution">
    <text evidence="5">The sequence shown here is derived from an EMBL/GenBank/DDBJ whole genome shotgun (WGS) entry which is preliminary data.</text>
</comment>
<evidence type="ECO:0000313" key="6">
    <source>
        <dbReference type="Proteomes" id="UP001596074"/>
    </source>
</evidence>
<gene>
    <name evidence="5" type="ORF">ACFPZN_17885</name>
</gene>
<dbReference type="CDD" id="cd03444">
    <property type="entry name" value="Thioesterase_II_repeat1"/>
    <property type="match status" value="1"/>
</dbReference>
<dbReference type="CDD" id="cd03445">
    <property type="entry name" value="Thioesterase_II_repeat2"/>
    <property type="match status" value="1"/>
</dbReference>
<evidence type="ECO:0000259" key="4">
    <source>
        <dbReference type="Pfam" id="PF20789"/>
    </source>
</evidence>
<dbReference type="PANTHER" id="PTHR11066">
    <property type="entry name" value="ACYL-COA THIOESTERASE"/>
    <property type="match status" value="1"/>
</dbReference>
<evidence type="ECO:0000256" key="1">
    <source>
        <dbReference type="ARBA" id="ARBA00006538"/>
    </source>
</evidence>
<feature type="domain" description="Acyl-CoA thioesterase-like C-terminal" evidence="4">
    <location>
        <begin position="145"/>
        <end position="271"/>
    </location>
</feature>
<dbReference type="InterPro" id="IPR049449">
    <property type="entry name" value="TesB_ACOT8-like_N"/>
</dbReference>
<dbReference type="SUPFAM" id="SSF54637">
    <property type="entry name" value="Thioesterase/thiol ester dehydrase-isomerase"/>
    <property type="match status" value="2"/>
</dbReference>
<dbReference type="Gene3D" id="2.40.160.210">
    <property type="entry name" value="Acyl-CoA thioesterase, double hotdog domain"/>
    <property type="match status" value="1"/>
</dbReference>
<dbReference type="RefSeq" id="WP_378283123.1">
    <property type="nucleotide sequence ID" value="NZ_JBHSON010000022.1"/>
</dbReference>
<dbReference type="Pfam" id="PF13622">
    <property type="entry name" value="4HBT_3"/>
    <property type="match status" value="1"/>
</dbReference>
<dbReference type="EMBL" id="JBHSON010000022">
    <property type="protein sequence ID" value="MFC5747505.1"/>
    <property type="molecule type" value="Genomic_DNA"/>
</dbReference>
<proteinExistence type="inferred from homology"/>
<evidence type="ECO:0000256" key="2">
    <source>
        <dbReference type="ARBA" id="ARBA00022801"/>
    </source>
</evidence>
<organism evidence="5 6">
    <name type="scientific">Actinomadura rugatobispora</name>
    <dbReference type="NCBI Taxonomy" id="1994"/>
    <lineage>
        <taxon>Bacteria</taxon>
        <taxon>Bacillati</taxon>
        <taxon>Actinomycetota</taxon>
        <taxon>Actinomycetes</taxon>
        <taxon>Streptosporangiales</taxon>
        <taxon>Thermomonosporaceae</taxon>
        <taxon>Actinomadura</taxon>
    </lineage>
</organism>
<protein>
    <submittedName>
        <fullName evidence="5">Acyl-CoA thioesterase</fullName>
    </submittedName>
</protein>
<accession>A0ABW0ZW07</accession>
<feature type="domain" description="Acyl-CoA thioesterase-like N-terminal HotDog" evidence="3">
    <location>
        <begin position="37"/>
        <end position="109"/>
    </location>
</feature>
<dbReference type="Pfam" id="PF20789">
    <property type="entry name" value="4HBT_3C"/>
    <property type="match status" value="1"/>
</dbReference>
<dbReference type="PANTHER" id="PTHR11066:SF34">
    <property type="entry name" value="ACYL-COENZYME A THIOESTERASE 8"/>
    <property type="match status" value="1"/>
</dbReference>
<sequence>MSESSLERMIDIFDVAPVDSASTRFEGDSDGGGRQVVDGSQILGQSIVAASKALPGRTVRSAHALFAAVADPDRPLEFTVTPVRAGRSFASATVLVAQGDRPCVTSTVLLDHPQPDVIRHDRWTGPPVEGPEAAKAVDMPLPGRELRIEGIDDYGNPDEVGPPVIDAWLRYDAVPERDDLRRALLSHFTGHLSISTTMRPHPGIGTSQAHYTVSTAPMGIGVSFHDPVGWDGWLRYHHESTFAGAGMSYVRGQILTAEGRLLASFTQDGMIRAFDAKGSATSMPAKARL</sequence>
<dbReference type="InterPro" id="IPR003703">
    <property type="entry name" value="Acyl_CoA_thio"/>
</dbReference>
<dbReference type="InterPro" id="IPR029069">
    <property type="entry name" value="HotDog_dom_sf"/>
</dbReference>